<evidence type="ECO:0000313" key="3">
    <source>
        <dbReference type="EMBL" id="OOZ38031.1"/>
    </source>
</evidence>
<accession>A0A1T2KYY1</accession>
<comment type="caution">
    <text evidence="3">The sequence shown here is derived from an EMBL/GenBank/DDBJ whole genome shotgun (WGS) entry which is preliminary data.</text>
</comment>
<dbReference type="CDD" id="cd03801">
    <property type="entry name" value="GT4_PimA-like"/>
    <property type="match status" value="1"/>
</dbReference>
<proteinExistence type="predicted"/>
<evidence type="ECO:0000256" key="1">
    <source>
        <dbReference type="SAM" id="MobiDB-lite"/>
    </source>
</evidence>
<gene>
    <name evidence="3" type="ORF">BOW52_09550</name>
</gene>
<dbReference type="SUPFAM" id="SSF53756">
    <property type="entry name" value="UDP-Glycosyltransferase/glycogen phosphorylase"/>
    <property type="match status" value="1"/>
</dbReference>
<dbReference type="Pfam" id="PF00534">
    <property type="entry name" value="Glycos_transf_1"/>
    <property type="match status" value="1"/>
</dbReference>
<evidence type="ECO:0000259" key="2">
    <source>
        <dbReference type="Pfam" id="PF00534"/>
    </source>
</evidence>
<dbReference type="EMBL" id="MPRK01000233">
    <property type="protein sequence ID" value="OOZ38031.1"/>
    <property type="molecule type" value="Genomic_DNA"/>
</dbReference>
<dbReference type="Proteomes" id="UP000190198">
    <property type="component" value="Unassembled WGS sequence"/>
</dbReference>
<protein>
    <recommendedName>
        <fullName evidence="2">Glycosyl transferase family 1 domain-containing protein</fullName>
    </recommendedName>
</protein>
<sequence>MLINSSSSQEPPSTHSPSPKSSAVNLIGYIYAELGMGEHVRMTAEALSGVGHDIAAVNFDMAASRQDAEFNFKTTSEPLHDINLFHVNAEAMLLAYRYLGRDFFQGRYNIGYWAWELSKCPDDWLMPIEMMDEIWAPSEFIQTVFAAKTSKPVKLMPECVELPDFKSRPRSYFGLDEKSYIFVFAFDAFSYLDRKNPEAVLDAFEQAFPLGTESVTLVIKVMNGSNQKPAWVKLKRRIEANKRVVMINKTMDRTDFFALLEASDCFVSLHRSEGFGRIPAEAMLLNKPVICTGYSGNTDFTRPDNSLLVDFNLIPVQEGQYPFFEGQHWADPKVESAAKHMRHLYEDREFGQKIASAGAHYIQQNFNKEVIGSLYRKRLNEIAGVRS</sequence>
<organism evidence="3 4">
    <name type="scientific">Solemya elarraichensis gill symbiont</name>
    <dbReference type="NCBI Taxonomy" id="1918949"/>
    <lineage>
        <taxon>Bacteria</taxon>
        <taxon>Pseudomonadati</taxon>
        <taxon>Pseudomonadota</taxon>
        <taxon>Gammaproteobacteria</taxon>
        <taxon>sulfur-oxidizing symbionts</taxon>
    </lineage>
</organism>
<reference evidence="3 4" key="1">
    <citation type="submission" date="2016-11" db="EMBL/GenBank/DDBJ databases">
        <title>Mixed transmission modes and dynamic genome evolution in an obligate animal-bacterial symbiosis.</title>
        <authorList>
            <person name="Russell S.L."/>
            <person name="Corbett-Detig R.B."/>
            <person name="Cavanaugh C.M."/>
        </authorList>
    </citation>
    <scope>NUCLEOTIDE SEQUENCE [LARGE SCALE GENOMIC DNA]</scope>
    <source>
        <strain evidence="3">Sp-SM6</strain>
    </source>
</reference>
<dbReference type="PANTHER" id="PTHR46656:SF3">
    <property type="entry name" value="PUTATIVE-RELATED"/>
    <property type="match status" value="1"/>
</dbReference>
<dbReference type="InterPro" id="IPR001296">
    <property type="entry name" value="Glyco_trans_1"/>
</dbReference>
<feature type="region of interest" description="Disordered" evidence="1">
    <location>
        <begin position="1"/>
        <end position="20"/>
    </location>
</feature>
<name>A0A1T2KYY1_9GAMM</name>
<dbReference type="GO" id="GO:0016757">
    <property type="term" value="F:glycosyltransferase activity"/>
    <property type="evidence" value="ECO:0007669"/>
    <property type="project" value="InterPro"/>
</dbReference>
<keyword evidence="4" id="KW-1185">Reference proteome</keyword>
<dbReference type="AlphaFoldDB" id="A0A1T2KYY1"/>
<feature type="domain" description="Glycosyl transferase family 1" evidence="2">
    <location>
        <begin position="193"/>
        <end position="312"/>
    </location>
</feature>
<dbReference type="PANTHER" id="PTHR46656">
    <property type="entry name" value="PUTATIVE-RELATED"/>
    <property type="match status" value="1"/>
</dbReference>
<dbReference type="Gene3D" id="3.40.50.2000">
    <property type="entry name" value="Glycogen Phosphorylase B"/>
    <property type="match status" value="1"/>
</dbReference>
<evidence type="ECO:0000313" key="4">
    <source>
        <dbReference type="Proteomes" id="UP000190198"/>
    </source>
</evidence>